<comment type="caution">
    <text evidence="2">The sequence shown here is derived from an EMBL/GenBank/DDBJ whole genome shotgun (WGS) entry which is preliminary data.</text>
</comment>
<dbReference type="InterPro" id="IPR023365">
    <property type="entry name" value="Sortase_dom-sf"/>
</dbReference>
<organism evidence="2 3">
    <name type="scientific">Ornatilinea apprima</name>
    <dbReference type="NCBI Taxonomy" id="1134406"/>
    <lineage>
        <taxon>Bacteria</taxon>
        <taxon>Bacillati</taxon>
        <taxon>Chloroflexota</taxon>
        <taxon>Anaerolineae</taxon>
        <taxon>Anaerolineales</taxon>
        <taxon>Anaerolineaceae</taxon>
        <taxon>Ornatilinea</taxon>
    </lineage>
</organism>
<evidence type="ECO:0008006" key="4">
    <source>
        <dbReference type="Google" id="ProtNLM"/>
    </source>
</evidence>
<sequence length="228" mass="24098">MKLASKKLVQAIVLIGLGLALMGASPALAPVAVTGVGSSVTDPASLPALNEFIDAVQGGDAQRLAGLYVEDVLALPVVQQPAGDPVFVSSRDGEVTQFMLADQFGNTGVLAHNHLAGEAFFDIQPGDEIVLIFGNGSQAAYRVSQMQRYQALSPNSPYSNFIDLSDASQKQISATELFHRTFGAGEGNLVLQTCIWQGNEPSWGRLFIIAEPVPASQLAFEGLRVTVN</sequence>
<evidence type="ECO:0000313" key="2">
    <source>
        <dbReference type="EMBL" id="KPL74144.1"/>
    </source>
</evidence>
<name>A0A0P6X000_9CHLR</name>
<keyword evidence="1" id="KW-0732">Signal</keyword>
<dbReference type="STRING" id="1134406.ADN00_14190"/>
<feature type="signal peptide" evidence="1">
    <location>
        <begin position="1"/>
        <end position="29"/>
    </location>
</feature>
<dbReference type="EMBL" id="LGCL01000033">
    <property type="protein sequence ID" value="KPL74144.1"/>
    <property type="molecule type" value="Genomic_DNA"/>
</dbReference>
<evidence type="ECO:0000313" key="3">
    <source>
        <dbReference type="Proteomes" id="UP000050417"/>
    </source>
</evidence>
<evidence type="ECO:0000256" key="1">
    <source>
        <dbReference type="SAM" id="SignalP"/>
    </source>
</evidence>
<feature type="chain" id="PRO_5006132744" description="Sortase" evidence="1">
    <location>
        <begin position="30"/>
        <end position="228"/>
    </location>
</feature>
<reference evidence="2 3" key="1">
    <citation type="submission" date="2015-07" db="EMBL/GenBank/DDBJ databases">
        <title>Genome sequence of Ornatilinea apprima DSM 23815.</title>
        <authorList>
            <person name="Hemp J."/>
            <person name="Ward L.M."/>
            <person name="Pace L.A."/>
            <person name="Fischer W.W."/>
        </authorList>
    </citation>
    <scope>NUCLEOTIDE SEQUENCE [LARGE SCALE GENOMIC DNA]</scope>
    <source>
        <strain evidence="2 3">P3M-1</strain>
    </source>
</reference>
<dbReference type="AlphaFoldDB" id="A0A0P6X000"/>
<gene>
    <name evidence="2" type="ORF">ADN00_14190</name>
</gene>
<dbReference type="RefSeq" id="WP_075063684.1">
    <property type="nucleotide sequence ID" value="NZ_LGCL01000033.1"/>
</dbReference>
<protein>
    <recommendedName>
        <fullName evidence="4">Sortase</fullName>
    </recommendedName>
</protein>
<dbReference type="OrthoDB" id="164237at2"/>
<accession>A0A0P6X000</accession>
<proteinExistence type="predicted"/>
<dbReference type="Gene3D" id="2.40.260.10">
    <property type="entry name" value="Sortase"/>
    <property type="match status" value="1"/>
</dbReference>
<dbReference type="Proteomes" id="UP000050417">
    <property type="component" value="Unassembled WGS sequence"/>
</dbReference>
<keyword evidence="3" id="KW-1185">Reference proteome</keyword>